<organism evidence="14 15">
    <name type="scientific">Legionella massiliensis</name>
    <dbReference type="NCBI Taxonomy" id="1034943"/>
    <lineage>
        <taxon>Bacteria</taxon>
        <taxon>Pseudomonadati</taxon>
        <taxon>Pseudomonadota</taxon>
        <taxon>Gammaproteobacteria</taxon>
        <taxon>Legionellales</taxon>
        <taxon>Legionellaceae</taxon>
        <taxon>Legionella</taxon>
    </lineage>
</organism>
<keyword evidence="6" id="KW-0808">Transferase</keyword>
<dbReference type="FunFam" id="3.40.47.10:FF:000019">
    <property type="entry name" value="Polyketide synthase type I"/>
    <property type="match status" value="1"/>
</dbReference>
<dbReference type="Pfam" id="PF08659">
    <property type="entry name" value="KR"/>
    <property type="match status" value="1"/>
</dbReference>
<dbReference type="InterPro" id="IPR049551">
    <property type="entry name" value="PKS_DH_C"/>
</dbReference>
<dbReference type="CDD" id="cd05931">
    <property type="entry name" value="FAAL"/>
    <property type="match status" value="1"/>
</dbReference>
<dbReference type="Gene3D" id="3.40.50.12780">
    <property type="entry name" value="N-terminal domain of ligase-like"/>
    <property type="match status" value="1"/>
</dbReference>
<evidence type="ECO:0000256" key="10">
    <source>
        <dbReference type="PROSITE-ProRule" id="PRU01363"/>
    </source>
</evidence>
<dbReference type="Pfam" id="PF14765">
    <property type="entry name" value="PS-DH"/>
    <property type="match status" value="1"/>
</dbReference>
<keyword evidence="4" id="KW-0596">Phosphopantetheine</keyword>
<dbReference type="InterPro" id="IPR022742">
    <property type="entry name" value="Hydrolase_4"/>
</dbReference>
<dbReference type="SUPFAM" id="SSF47336">
    <property type="entry name" value="ACP-like"/>
    <property type="match status" value="2"/>
</dbReference>
<dbReference type="Pfam" id="PF12146">
    <property type="entry name" value="Hydrolase_4"/>
    <property type="match status" value="1"/>
</dbReference>
<comment type="similarity">
    <text evidence="3">Belongs to the short-chain dehydrogenases/reductases (SDR) family.</text>
</comment>
<feature type="domain" description="Carrier" evidence="11">
    <location>
        <begin position="2012"/>
        <end position="2089"/>
    </location>
</feature>
<dbReference type="InterPro" id="IPR020845">
    <property type="entry name" value="AMP-binding_CS"/>
</dbReference>
<dbReference type="PANTHER" id="PTHR43775:SF37">
    <property type="entry name" value="SI:DKEY-61P9.11"/>
    <property type="match status" value="1"/>
</dbReference>
<dbReference type="Pfam" id="PF21089">
    <property type="entry name" value="PKS_DH_N"/>
    <property type="match status" value="1"/>
</dbReference>
<comment type="pathway">
    <text evidence="1">Lipid metabolism; fatty acid biosynthesis.</text>
</comment>
<feature type="active site" description="Proton acceptor; for dehydratase activity" evidence="10">
    <location>
        <position position="1333"/>
    </location>
</feature>
<dbReference type="InterPro" id="IPR029058">
    <property type="entry name" value="AB_hydrolase_fold"/>
</dbReference>
<feature type="region of interest" description="N-terminal hotdog fold" evidence="10">
    <location>
        <begin position="1302"/>
        <end position="1423"/>
    </location>
</feature>
<dbReference type="SMART" id="SM00826">
    <property type="entry name" value="PKS_DH"/>
    <property type="match status" value="1"/>
</dbReference>
<dbReference type="Proteomes" id="UP000044071">
    <property type="component" value="Unassembled WGS sequence"/>
</dbReference>
<dbReference type="InterPro" id="IPR014031">
    <property type="entry name" value="Ketoacyl_synth_C"/>
</dbReference>
<dbReference type="InterPro" id="IPR020841">
    <property type="entry name" value="PKS_Beta-ketoAc_synthase_dom"/>
</dbReference>
<keyword evidence="8" id="KW-0443">Lipid metabolism</keyword>
<dbReference type="SUPFAM" id="SSF56801">
    <property type="entry name" value="Acetyl-CoA synthetase-like"/>
    <property type="match status" value="1"/>
</dbReference>
<dbReference type="PROSITE" id="PS50075">
    <property type="entry name" value="CARRIER"/>
    <property type="match status" value="2"/>
</dbReference>
<dbReference type="PANTHER" id="PTHR43775">
    <property type="entry name" value="FATTY ACID SYNTHASE"/>
    <property type="match status" value="1"/>
</dbReference>
<dbReference type="InterPro" id="IPR040097">
    <property type="entry name" value="FAAL/FAAC"/>
</dbReference>
<dbReference type="GO" id="GO:0031177">
    <property type="term" value="F:phosphopantetheine binding"/>
    <property type="evidence" value="ECO:0007669"/>
    <property type="project" value="InterPro"/>
</dbReference>
<dbReference type="InterPro" id="IPR014030">
    <property type="entry name" value="Ketoacyl_synth_N"/>
</dbReference>
<evidence type="ECO:0000259" key="13">
    <source>
        <dbReference type="PROSITE" id="PS52019"/>
    </source>
</evidence>
<feature type="domain" description="Carrier" evidence="11">
    <location>
        <begin position="626"/>
        <end position="703"/>
    </location>
</feature>
<dbReference type="SMART" id="SM00823">
    <property type="entry name" value="PKS_PP"/>
    <property type="match status" value="2"/>
</dbReference>
<dbReference type="GO" id="GO:0006633">
    <property type="term" value="P:fatty acid biosynthetic process"/>
    <property type="evidence" value="ECO:0007669"/>
    <property type="project" value="UniProtKB-UniPathway"/>
</dbReference>
<dbReference type="Gene3D" id="1.10.1200.10">
    <property type="entry name" value="ACP-like"/>
    <property type="match status" value="2"/>
</dbReference>
<sequence length="2387" mass="264759">MFDSKKNVKNVADIVFINSEYNPEGIAYRFINTDGSTNCLNYQDFANEVTKLAYLIQEVTEPGDTVILGAKQGLEYIISFYACLYAGTVAVPVFPPVSKAMTERFIHILKDANPKLVICDKEIISKLTKGMTVNRFLPKSIKFAAGISEETASMLTYLKSQQIPLMASEERFSINAVKLEPLNQKNSKSNAFIQYTSGSTGNPKGVMVSHGNLLDNFNVIYNALRHHSQSHKFSWLPPYHDMGLIAGILEPFYGGFTSTLMSTIDFIAHPTKWLQYMSAYHCTSTGAPNFAFELCVKQADRLDLSQLDLSALEVIANGSEPINYNTVNRFYQTFQSSGLKRGAIFPCYGLAEATLMVTAKPIMEPEEIVSIDPEMLTKNIMQLTDDTNGVKIVSSGVPQMMLKIINEQTRLECPEGEVGEIWVHGESVAQGYYHNEEATELTFHNKINGDNKDYLYTGDLGFMYKNELFVCGRKKDLIIINGQNFYPQDLENQVTLSSDKIRQGNVIAYSELKDGQEQITLVCEIKDRESEENYRIIAEKIQQHLAKSFHFTANNIYFIPPKKIPKTTSGKLQRRSCAEKIAKNELTILYHGEFKQPILVRTQAIKPAKETWLNQLQEVKSEIRQSTLSTLLQNEVSHLLDVQNPKAIPLDRGLFELGFDSIKAIQLKEKIAQELGNDIDIDEDFLFNFPSIQVAASALISQLFPEITNRDNIKEFKPNSVASLTTQEPIAVIGMSCVFPGANDVNEFWDNLIQGRDSVTDIPAERFDINDYYSPIQGQKGGICTRKGGFIEGIDQFDAAFFNISPKEAELLDPQQRLLLKHTWLAFENANINVSDLVSSNTGVFIGISTHDYEHCIYENTDSKSISPYFSTGNATSTASGRLSFFYGFQGPCFAVDTACSSSLAAIDQACLSLQNKLCNLAVSGGVNAILSPELFISFSQAGMLAPDGKCKTFDANADGYVRGEGCGVVILKRLSDALRDKDHIIGVIKGSSVAHDGLSSGLTVPNGQAQQQLIRNALERSKIDATEIDYIECHGTGTSLGDPIEVNSIKKIFNNQRKQPLLLGSVKANIGHLEAAAGMAGFIKVLLCLQHRTIPPQINFNTLNPKIKINNNMQINTQLGTINPDKKFRAAVSSFGFSGTNAHIIMEEAPLQTKDSGLPLPPAHVFVLSAKTKFSLDSLIKAYQEFLAMTDASLADLCYTAAVGRAHLQWRIAVTATSKKELIEKLGQISPIDTMQSEEKPSEDDVLSVYLSGKDIDWKSYYASYLSRLSKVSLPTYRFEMQSHWLAIKKKKTLAYGEMVHELLGAKQPGHSDDLRFLNQLVLNDLDYLKDHRVFDHIIFPAAGFIETALASGVEALGDSPLRVKDISFQTPLALNGITDYEVNLEPRTNNSYQGSIYAKPKDALAWSHHADFELESLLNPGYEVIDLAAIKSTLAQVDMKTLYQRFKQVGLVYGDAFQAIQEAFTGHNKALVAIKNEQRSNNDYFHPALLDGVFQAVALALSEELNATYIPLAIGRLDWYQKASGLIWAEVTLINRDEHALNADIKITDNNGMLIAEIKGFVAYAVTKQALEKLLLAKKEALGRYVEHYELYNWSPALKANRDVLMVKDSSEEDLSNRHIVFVYENNFKTLVSLAKKLLVSKPLSFTLVTQQAFSVNAKDEINPDHSQALGFWRSLRQEANNIPCYLIDVKDKEPLDLVLNLIGTNSLPEPQVILRGQSVYVPHLINADEDSALAQSFQYQADATYLITGGTGGLGFELAKHLLAQGVKHLALTSRSEATTELRLWMEQQQSNGVSITHYATDVADKKALKEVFDAIAQSGFSLKGIFHAAGVLHDGLLLNLSEEDFDVVLTPKVQGAKNLDELSQALTLDCFVLFSSISSMLGNPGQSNYSAANAFMNGLAMKRRQQGLSALSINWGPFSTVGMAAGLEAVHKAQGLTALKTQPAFATMDELLSTPKALVGVMEIDWSKVVSPSNPYLAHFAPRVIPQTLNQGTWISLLAATPTERREQVLTDKIKGVLAKILNISKPDSLDIKKNFFELGMDSIMAMEFKNVLQTMLGSSITISNTLVFDNPNIENAVAYLLREIVTTESNPVIADASKTLEAKNIVDQKPLIRRQSFNRDYIYLEGGENAVLLFYGLNGSPLEVLDLAKNLNEAGYSVEIPLIEGYHYDVKKKIFNRSESWIRDALGIFYSMNSRYKSVALCGLSLGAVVALRLAELLQNKPSALLLLSTALFTDGWSTDWKRSLIPLVYYSPLRYRLSLPETEPFGIKNLERRAYSAKLMQEKSVSISGGAQISFYDIYQARRLAKVAVRNLSLVTCPTLIMHAKEDDIASLKNIEVIAGGISSSVVEQTILEDSYHMITVDNEKELVMEQCRDFLDKNTN</sequence>
<dbReference type="Gene3D" id="3.40.50.1820">
    <property type="entry name" value="alpha/beta hydrolase"/>
    <property type="match status" value="1"/>
</dbReference>
<dbReference type="InterPro" id="IPR016039">
    <property type="entry name" value="Thiolase-like"/>
</dbReference>
<dbReference type="PROSITE" id="PS00455">
    <property type="entry name" value="AMP_BINDING"/>
    <property type="match status" value="1"/>
</dbReference>
<keyword evidence="7" id="KW-0276">Fatty acid metabolism</keyword>
<evidence type="ECO:0000256" key="4">
    <source>
        <dbReference type="ARBA" id="ARBA00022450"/>
    </source>
</evidence>
<evidence type="ECO:0000313" key="14">
    <source>
        <dbReference type="EMBL" id="CDZ76614.1"/>
    </source>
</evidence>
<dbReference type="InterPro" id="IPR013968">
    <property type="entry name" value="PKS_KR"/>
</dbReference>
<comment type="function">
    <text evidence="9">Involved in production of the polyketide antibiotic thailandamide.</text>
</comment>
<keyword evidence="5" id="KW-0597">Phosphoprotein</keyword>
<dbReference type="Gene3D" id="3.40.47.10">
    <property type="match status" value="1"/>
</dbReference>
<protein>
    <submittedName>
        <fullName evidence="14">Polyketide synthase PksN</fullName>
    </submittedName>
</protein>
<dbReference type="InterPro" id="IPR000873">
    <property type="entry name" value="AMP-dep_synth/lig_dom"/>
</dbReference>
<dbReference type="GO" id="GO:0004312">
    <property type="term" value="F:fatty acid synthase activity"/>
    <property type="evidence" value="ECO:0007669"/>
    <property type="project" value="TreeGrafter"/>
</dbReference>
<dbReference type="Pfam" id="PF00109">
    <property type="entry name" value="ketoacyl-synt"/>
    <property type="match status" value="1"/>
</dbReference>
<feature type="region of interest" description="C-terminal hotdog fold" evidence="10">
    <location>
        <begin position="1436"/>
        <end position="1574"/>
    </location>
</feature>
<name>A0A078KXY6_9GAMM</name>
<reference evidence="14 15" key="1">
    <citation type="submission" date="2014-06" db="EMBL/GenBank/DDBJ databases">
        <authorList>
            <person name="Urmite Genomes Urmite Genomes"/>
        </authorList>
    </citation>
    <scope>NUCLEOTIDE SEQUENCE [LARGE SCALE GENOMIC DNA]</scope>
</reference>
<dbReference type="SUPFAM" id="SSF51735">
    <property type="entry name" value="NAD(P)-binding Rossmann-fold domains"/>
    <property type="match status" value="2"/>
</dbReference>
<dbReference type="PROSITE" id="PS52019">
    <property type="entry name" value="PKS_MFAS_DH"/>
    <property type="match status" value="1"/>
</dbReference>
<dbReference type="STRING" id="1034943.BN59_00888"/>
<proteinExistence type="inferred from homology"/>
<dbReference type="InterPro" id="IPR018201">
    <property type="entry name" value="Ketoacyl_synth_AS"/>
</dbReference>
<evidence type="ECO:0000256" key="6">
    <source>
        <dbReference type="ARBA" id="ARBA00022679"/>
    </source>
</evidence>
<feature type="active site" description="Proton donor; for dehydratase activity" evidence="10">
    <location>
        <position position="1493"/>
    </location>
</feature>
<dbReference type="eggNOG" id="COG0318">
    <property type="taxonomic scope" value="Bacteria"/>
</dbReference>
<dbReference type="InterPro" id="IPR049552">
    <property type="entry name" value="PKS_DH_N"/>
</dbReference>
<evidence type="ECO:0000256" key="8">
    <source>
        <dbReference type="ARBA" id="ARBA00023098"/>
    </source>
</evidence>
<dbReference type="InterPro" id="IPR042099">
    <property type="entry name" value="ANL_N_sf"/>
</dbReference>
<dbReference type="InterPro" id="IPR009081">
    <property type="entry name" value="PP-bd_ACP"/>
</dbReference>
<evidence type="ECO:0000256" key="7">
    <source>
        <dbReference type="ARBA" id="ARBA00022832"/>
    </source>
</evidence>
<dbReference type="InterPro" id="IPR049900">
    <property type="entry name" value="PKS_mFAS_DH"/>
</dbReference>
<evidence type="ECO:0000259" key="11">
    <source>
        <dbReference type="PROSITE" id="PS50075"/>
    </source>
</evidence>
<dbReference type="InterPro" id="IPR050091">
    <property type="entry name" value="PKS_NRPS_Biosynth_Enz"/>
</dbReference>
<evidence type="ECO:0000259" key="12">
    <source>
        <dbReference type="PROSITE" id="PS52004"/>
    </source>
</evidence>
<dbReference type="SUPFAM" id="SSF53901">
    <property type="entry name" value="Thiolase-like"/>
    <property type="match status" value="1"/>
</dbReference>
<dbReference type="PROSITE" id="PS00606">
    <property type="entry name" value="KS3_1"/>
    <property type="match status" value="1"/>
</dbReference>
<dbReference type="SMART" id="SM00822">
    <property type="entry name" value="PKS_KR"/>
    <property type="match status" value="1"/>
</dbReference>
<dbReference type="RefSeq" id="WP_052403132.1">
    <property type="nucleotide sequence ID" value="NZ_CCVW01000001.1"/>
</dbReference>
<dbReference type="InterPro" id="IPR020807">
    <property type="entry name" value="PKS_DH"/>
</dbReference>
<dbReference type="EMBL" id="CCSB01000001">
    <property type="protein sequence ID" value="CDZ76614.1"/>
    <property type="molecule type" value="Genomic_DNA"/>
</dbReference>
<dbReference type="InterPro" id="IPR025110">
    <property type="entry name" value="AMP-bd_C"/>
</dbReference>
<dbReference type="CDD" id="cd00833">
    <property type="entry name" value="PKS"/>
    <property type="match status" value="1"/>
</dbReference>
<accession>A0A078KXY6</accession>
<dbReference type="PROSITE" id="PS52004">
    <property type="entry name" value="KS3_2"/>
    <property type="match status" value="1"/>
</dbReference>
<evidence type="ECO:0000313" key="15">
    <source>
        <dbReference type="Proteomes" id="UP000044071"/>
    </source>
</evidence>
<dbReference type="Pfam" id="PF22621">
    <property type="entry name" value="CurL-like_PKS_C"/>
    <property type="match status" value="1"/>
</dbReference>
<dbReference type="Gene3D" id="3.10.129.110">
    <property type="entry name" value="Polyketide synthase dehydratase"/>
    <property type="match status" value="1"/>
</dbReference>
<gene>
    <name evidence="14" type="primary">pksN</name>
    <name evidence="14" type="ORF">BN59_00888</name>
</gene>
<dbReference type="OrthoDB" id="9778690at2"/>
<dbReference type="Gene3D" id="3.30.300.30">
    <property type="match status" value="1"/>
</dbReference>
<evidence type="ECO:0000256" key="9">
    <source>
        <dbReference type="ARBA" id="ARBA00054155"/>
    </source>
</evidence>
<dbReference type="InterPro" id="IPR020806">
    <property type="entry name" value="PKS_PP-bd"/>
</dbReference>
<dbReference type="SUPFAM" id="SSF53474">
    <property type="entry name" value="alpha/beta-Hydrolases"/>
    <property type="match status" value="1"/>
</dbReference>
<dbReference type="InterPro" id="IPR057326">
    <property type="entry name" value="KR_dom"/>
</dbReference>
<keyword evidence="15" id="KW-1185">Reference proteome</keyword>
<dbReference type="eggNOG" id="COG3321">
    <property type="taxonomic scope" value="Bacteria"/>
</dbReference>
<dbReference type="Pfam" id="PF02801">
    <property type="entry name" value="Ketoacyl-synt_C"/>
    <property type="match status" value="1"/>
</dbReference>
<dbReference type="InterPro" id="IPR036736">
    <property type="entry name" value="ACP-like_sf"/>
</dbReference>
<dbReference type="SMART" id="SM01294">
    <property type="entry name" value="PKS_PP_betabranch"/>
    <property type="match status" value="1"/>
</dbReference>
<dbReference type="UniPathway" id="UPA00094"/>
<dbReference type="Pfam" id="PF00501">
    <property type="entry name" value="AMP-binding"/>
    <property type="match status" value="1"/>
</dbReference>
<comment type="similarity">
    <text evidence="2">Belongs to the ATP-dependent AMP-binding enzyme family.</text>
</comment>
<evidence type="ECO:0000256" key="5">
    <source>
        <dbReference type="ARBA" id="ARBA00022553"/>
    </source>
</evidence>
<dbReference type="InterPro" id="IPR045851">
    <property type="entry name" value="AMP-bd_C_sf"/>
</dbReference>
<feature type="domain" description="PKS/mFAS DH" evidence="13">
    <location>
        <begin position="1302"/>
        <end position="1574"/>
    </location>
</feature>
<dbReference type="InterPro" id="IPR036291">
    <property type="entry name" value="NAD(P)-bd_dom_sf"/>
</dbReference>
<evidence type="ECO:0000256" key="3">
    <source>
        <dbReference type="ARBA" id="ARBA00006484"/>
    </source>
</evidence>
<dbReference type="Pfam" id="PF00550">
    <property type="entry name" value="PP-binding"/>
    <property type="match status" value="2"/>
</dbReference>
<dbReference type="GO" id="GO:0071766">
    <property type="term" value="P:Actinobacterium-type cell wall biogenesis"/>
    <property type="evidence" value="ECO:0007669"/>
    <property type="project" value="UniProtKB-ARBA"/>
</dbReference>
<evidence type="ECO:0000256" key="1">
    <source>
        <dbReference type="ARBA" id="ARBA00005194"/>
    </source>
</evidence>
<feature type="domain" description="Ketosynthase family 3 (KS3)" evidence="12">
    <location>
        <begin position="727"/>
        <end position="1149"/>
    </location>
</feature>
<dbReference type="Gene3D" id="3.30.70.3290">
    <property type="match status" value="1"/>
</dbReference>
<dbReference type="Gene3D" id="3.40.50.720">
    <property type="entry name" value="NAD(P)-binding Rossmann-like Domain"/>
    <property type="match status" value="1"/>
</dbReference>
<evidence type="ECO:0000256" key="2">
    <source>
        <dbReference type="ARBA" id="ARBA00006432"/>
    </source>
</evidence>
<dbReference type="Pfam" id="PF23024">
    <property type="entry name" value="AMP-dom_DIP2-like"/>
    <property type="match status" value="1"/>
</dbReference>
<dbReference type="GO" id="GO:0004315">
    <property type="term" value="F:3-oxoacyl-[acyl-carrier-protein] synthase activity"/>
    <property type="evidence" value="ECO:0007669"/>
    <property type="project" value="InterPro"/>
</dbReference>
<dbReference type="CDD" id="cd08955">
    <property type="entry name" value="KR_2_FAS_SDR_x"/>
    <property type="match status" value="1"/>
</dbReference>
<dbReference type="FunFam" id="3.40.50.12780:FF:000013">
    <property type="entry name" value="Long-chain-fatty-acid--AMP ligase FadD32"/>
    <property type="match status" value="1"/>
</dbReference>
<dbReference type="InterPro" id="IPR042104">
    <property type="entry name" value="PKS_dehydratase_sf"/>
</dbReference>
<dbReference type="SMART" id="SM00825">
    <property type="entry name" value="PKS_KS"/>
    <property type="match status" value="1"/>
</dbReference>